<feature type="compositionally biased region" description="Polar residues" evidence="1">
    <location>
        <begin position="26"/>
        <end position="43"/>
    </location>
</feature>
<reference evidence="4" key="1">
    <citation type="journal article" date="2019" name="Int. J. Syst. Evol. Microbiol.">
        <title>The Global Catalogue of Microorganisms (GCM) 10K type strain sequencing project: providing services to taxonomists for standard genome sequencing and annotation.</title>
        <authorList>
            <consortium name="The Broad Institute Genomics Platform"/>
            <consortium name="The Broad Institute Genome Sequencing Center for Infectious Disease"/>
            <person name="Wu L."/>
            <person name="Ma J."/>
        </authorList>
    </citation>
    <scope>NUCLEOTIDE SEQUENCE [LARGE SCALE GENOMIC DNA]</scope>
    <source>
        <strain evidence="4">CGMCC 1.16855</strain>
    </source>
</reference>
<name>A0ABV7BUY6_9PROT</name>
<accession>A0ABV7BUY6</accession>
<feature type="chain" id="PRO_5045966100" evidence="2">
    <location>
        <begin position="24"/>
        <end position="100"/>
    </location>
</feature>
<sequence>MSAMRRILLLAATAMLAAPAAGAWEQSGSVTTPNGTWTGSRSTGCADGTCSRSGSVTGPQGQAAARQRQVTRMAPGQWSGTRSASGLGGRAYSRSWTRSR</sequence>
<dbReference type="Proteomes" id="UP001595420">
    <property type="component" value="Unassembled WGS sequence"/>
</dbReference>
<proteinExistence type="predicted"/>
<feature type="compositionally biased region" description="Polar residues" evidence="1">
    <location>
        <begin position="50"/>
        <end position="60"/>
    </location>
</feature>
<comment type="caution">
    <text evidence="3">The sequence shown here is derived from an EMBL/GenBank/DDBJ whole genome shotgun (WGS) entry which is preliminary data.</text>
</comment>
<feature type="signal peptide" evidence="2">
    <location>
        <begin position="1"/>
        <end position="23"/>
    </location>
</feature>
<keyword evidence="4" id="KW-1185">Reference proteome</keyword>
<dbReference type="RefSeq" id="WP_216836339.1">
    <property type="nucleotide sequence ID" value="NZ_JAFNJS010000002.1"/>
</dbReference>
<gene>
    <name evidence="3" type="ORF">ACFOD3_10390</name>
</gene>
<dbReference type="EMBL" id="JBHRSB010000002">
    <property type="protein sequence ID" value="MFC3000303.1"/>
    <property type="molecule type" value="Genomic_DNA"/>
</dbReference>
<protein>
    <submittedName>
        <fullName evidence="3">Uncharacterized protein</fullName>
    </submittedName>
</protein>
<evidence type="ECO:0000256" key="1">
    <source>
        <dbReference type="SAM" id="MobiDB-lite"/>
    </source>
</evidence>
<evidence type="ECO:0000256" key="2">
    <source>
        <dbReference type="SAM" id="SignalP"/>
    </source>
</evidence>
<evidence type="ECO:0000313" key="3">
    <source>
        <dbReference type="EMBL" id="MFC3000303.1"/>
    </source>
</evidence>
<organism evidence="3 4">
    <name type="scientific">Falsiroseomonas tokyonensis</name>
    <dbReference type="NCBI Taxonomy" id="430521"/>
    <lineage>
        <taxon>Bacteria</taxon>
        <taxon>Pseudomonadati</taxon>
        <taxon>Pseudomonadota</taxon>
        <taxon>Alphaproteobacteria</taxon>
        <taxon>Acetobacterales</taxon>
        <taxon>Roseomonadaceae</taxon>
        <taxon>Falsiroseomonas</taxon>
    </lineage>
</organism>
<feature type="region of interest" description="Disordered" evidence="1">
    <location>
        <begin position="20"/>
        <end position="100"/>
    </location>
</feature>
<keyword evidence="2" id="KW-0732">Signal</keyword>
<evidence type="ECO:0000313" key="4">
    <source>
        <dbReference type="Proteomes" id="UP001595420"/>
    </source>
</evidence>